<feature type="region of interest" description="Disordered" evidence="1">
    <location>
        <begin position="1"/>
        <end position="28"/>
    </location>
</feature>
<dbReference type="PANTHER" id="PTHR19378">
    <property type="entry name" value="GOLGIN- RELATED"/>
    <property type="match status" value="1"/>
</dbReference>
<comment type="caution">
    <text evidence="2">The sequence shown here is derived from an EMBL/GenBank/DDBJ whole genome shotgun (WGS) entry which is preliminary data.</text>
</comment>
<evidence type="ECO:0000256" key="1">
    <source>
        <dbReference type="SAM" id="MobiDB-lite"/>
    </source>
</evidence>
<proteinExistence type="predicted"/>
<dbReference type="AlphaFoldDB" id="A0A396J399"/>
<organism evidence="2 3">
    <name type="scientific">Medicago truncatula</name>
    <name type="common">Barrel medic</name>
    <name type="synonym">Medicago tribuloides</name>
    <dbReference type="NCBI Taxonomy" id="3880"/>
    <lineage>
        <taxon>Eukaryota</taxon>
        <taxon>Viridiplantae</taxon>
        <taxon>Streptophyta</taxon>
        <taxon>Embryophyta</taxon>
        <taxon>Tracheophyta</taxon>
        <taxon>Spermatophyta</taxon>
        <taxon>Magnoliopsida</taxon>
        <taxon>eudicotyledons</taxon>
        <taxon>Gunneridae</taxon>
        <taxon>Pentapetalae</taxon>
        <taxon>rosids</taxon>
        <taxon>fabids</taxon>
        <taxon>Fabales</taxon>
        <taxon>Fabaceae</taxon>
        <taxon>Papilionoideae</taxon>
        <taxon>50 kb inversion clade</taxon>
        <taxon>NPAAA clade</taxon>
        <taxon>Hologalegina</taxon>
        <taxon>IRL clade</taxon>
        <taxon>Trifolieae</taxon>
        <taxon>Medicago</taxon>
    </lineage>
</organism>
<evidence type="ECO:0000313" key="3">
    <source>
        <dbReference type="Proteomes" id="UP000265566"/>
    </source>
</evidence>
<sequence length="87" mass="10297">MKLSIDYEDQNLETKSGYEGTKSGSDSLDPDRFKWPFHYEDTQPILHWICSTFRPSNSISLSEISQFVTLFIFFNFCYLHSRFLDLD</sequence>
<dbReference type="Proteomes" id="UP000265566">
    <property type="component" value="Chromosome 3"/>
</dbReference>
<dbReference type="GO" id="GO:0051225">
    <property type="term" value="P:spindle assembly"/>
    <property type="evidence" value="ECO:0007669"/>
    <property type="project" value="InterPro"/>
</dbReference>
<reference evidence="3" key="1">
    <citation type="journal article" date="2018" name="Nat. Plants">
        <title>Whole-genome landscape of Medicago truncatula symbiotic genes.</title>
        <authorList>
            <person name="Pecrix Y."/>
            <person name="Staton S.E."/>
            <person name="Sallet E."/>
            <person name="Lelandais-Briere C."/>
            <person name="Moreau S."/>
            <person name="Carrere S."/>
            <person name="Blein T."/>
            <person name="Jardinaud M.F."/>
            <person name="Latrasse D."/>
            <person name="Zouine M."/>
            <person name="Zahm M."/>
            <person name="Kreplak J."/>
            <person name="Mayjonade B."/>
            <person name="Satge C."/>
            <person name="Perez M."/>
            <person name="Cauet S."/>
            <person name="Marande W."/>
            <person name="Chantry-Darmon C."/>
            <person name="Lopez-Roques C."/>
            <person name="Bouchez O."/>
            <person name="Berard A."/>
            <person name="Debelle F."/>
            <person name="Munos S."/>
            <person name="Bendahmane A."/>
            <person name="Berges H."/>
            <person name="Niebel A."/>
            <person name="Buitink J."/>
            <person name="Frugier F."/>
            <person name="Benhamed M."/>
            <person name="Crespi M."/>
            <person name="Gouzy J."/>
            <person name="Gamas P."/>
        </authorList>
    </citation>
    <scope>NUCLEOTIDE SEQUENCE [LARGE SCALE GENOMIC DNA]</scope>
    <source>
        <strain evidence="3">cv. Jemalong A17</strain>
    </source>
</reference>
<accession>A0A396J399</accession>
<gene>
    <name evidence="2" type="ORF">MtrunA17_Chr3g0143481</name>
</gene>
<evidence type="ECO:0000313" key="2">
    <source>
        <dbReference type="EMBL" id="RHN71184.1"/>
    </source>
</evidence>
<feature type="compositionally biased region" description="Acidic residues" evidence="1">
    <location>
        <begin position="1"/>
        <end position="11"/>
    </location>
</feature>
<dbReference type="Gramene" id="rna19835">
    <property type="protein sequence ID" value="RHN71184.1"/>
    <property type="gene ID" value="gene19835"/>
</dbReference>
<dbReference type="PANTHER" id="PTHR19378:SF0">
    <property type="entry name" value="HAUS AUGMIN-LIKE COMPLEX SUBUNIT 3"/>
    <property type="match status" value="1"/>
</dbReference>
<dbReference type="GO" id="GO:0070652">
    <property type="term" value="C:HAUS complex"/>
    <property type="evidence" value="ECO:0007669"/>
    <property type="project" value="InterPro"/>
</dbReference>
<protein>
    <submittedName>
        <fullName evidence="2">Putative HAUS augmin-like complex subunit 3</fullName>
    </submittedName>
</protein>
<dbReference type="EMBL" id="PSQE01000003">
    <property type="protein sequence ID" value="RHN71184.1"/>
    <property type="molecule type" value="Genomic_DNA"/>
</dbReference>
<dbReference type="InterPro" id="IPR026206">
    <property type="entry name" value="HAUS3"/>
</dbReference>
<name>A0A396J399_MEDTR</name>